<feature type="transmembrane region" description="Helical" evidence="1">
    <location>
        <begin position="58"/>
        <end position="77"/>
    </location>
</feature>
<dbReference type="Pfam" id="PF20153">
    <property type="entry name" value="DUF6535"/>
    <property type="match status" value="1"/>
</dbReference>
<evidence type="ECO:0000313" key="3">
    <source>
        <dbReference type="EMBL" id="KAF9778943.1"/>
    </source>
</evidence>
<feature type="domain" description="DUF6535" evidence="2">
    <location>
        <begin position="40"/>
        <end position="211"/>
    </location>
</feature>
<dbReference type="OrthoDB" id="3219854at2759"/>
<keyword evidence="1" id="KW-1133">Transmembrane helix</keyword>
<organism evidence="3 4">
    <name type="scientific">Thelephora terrestris</name>
    <dbReference type="NCBI Taxonomy" id="56493"/>
    <lineage>
        <taxon>Eukaryota</taxon>
        <taxon>Fungi</taxon>
        <taxon>Dikarya</taxon>
        <taxon>Basidiomycota</taxon>
        <taxon>Agaricomycotina</taxon>
        <taxon>Agaricomycetes</taxon>
        <taxon>Thelephorales</taxon>
        <taxon>Thelephoraceae</taxon>
        <taxon>Thelephora</taxon>
    </lineage>
</organism>
<feature type="transmembrane region" description="Helical" evidence="1">
    <location>
        <begin position="216"/>
        <end position="242"/>
    </location>
</feature>
<proteinExistence type="predicted"/>
<dbReference type="InterPro" id="IPR045338">
    <property type="entry name" value="DUF6535"/>
</dbReference>
<feature type="transmembrane region" description="Helical" evidence="1">
    <location>
        <begin position="192"/>
        <end position="210"/>
    </location>
</feature>
<reference evidence="3" key="2">
    <citation type="submission" date="2020-11" db="EMBL/GenBank/DDBJ databases">
        <authorList>
            <consortium name="DOE Joint Genome Institute"/>
            <person name="Kuo A."/>
            <person name="Miyauchi S."/>
            <person name="Kiss E."/>
            <person name="Drula E."/>
            <person name="Kohler A."/>
            <person name="Sanchez-Garcia M."/>
            <person name="Andreopoulos B."/>
            <person name="Barry K.W."/>
            <person name="Bonito G."/>
            <person name="Buee M."/>
            <person name="Carver A."/>
            <person name="Chen C."/>
            <person name="Cichocki N."/>
            <person name="Clum A."/>
            <person name="Culley D."/>
            <person name="Crous P.W."/>
            <person name="Fauchery L."/>
            <person name="Girlanda M."/>
            <person name="Hayes R."/>
            <person name="Keri Z."/>
            <person name="Labutti K."/>
            <person name="Lipzen A."/>
            <person name="Lombard V."/>
            <person name="Magnuson J."/>
            <person name="Maillard F."/>
            <person name="Morin E."/>
            <person name="Murat C."/>
            <person name="Nolan M."/>
            <person name="Ohm R."/>
            <person name="Pangilinan J."/>
            <person name="Pereira M."/>
            <person name="Perotto S."/>
            <person name="Peter M."/>
            <person name="Riley R."/>
            <person name="Sitrit Y."/>
            <person name="Stielow B."/>
            <person name="Szollosi G."/>
            <person name="Zifcakova L."/>
            <person name="Stursova M."/>
            <person name="Spatafora J.W."/>
            <person name="Tedersoo L."/>
            <person name="Vaario L.-M."/>
            <person name="Yamada A."/>
            <person name="Yan M."/>
            <person name="Wang P."/>
            <person name="Xu J."/>
            <person name="Bruns T."/>
            <person name="Baldrian P."/>
            <person name="Vilgalys R."/>
            <person name="Henrissat B."/>
            <person name="Grigoriev I.V."/>
            <person name="Hibbett D."/>
            <person name="Nagy L.G."/>
            <person name="Martin F.M."/>
        </authorList>
    </citation>
    <scope>NUCLEOTIDE SEQUENCE</scope>
    <source>
        <strain evidence="3">UH-Tt-Lm1</strain>
    </source>
</reference>
<keyword evidence="1" id="KW-0472">Membrane</keyword>
<evidence type="ECO:0000259" key="2">
    <source>
        <dbReference type="Pfam" id="PF20153"/>
    </source>
</evidence>
<feature type="transmembrane region" description="Helical" evidence="1">
    <location>
        <begin position="123"/>
        <end position="147"/>
    </location>
</feature>
<dbReference type="AlphaFoldDB" id="A0A9P6L1W2"/>
<evidence type="ECO:0000313" key="4">
    <source>
        <dbReference type="Proteomes" id="UP000736335"/>
    </source>
</evidence>
<reference evidence="3" key="1">
    <citation type="journal article" date="2020" name="Nat. Commun.">
        <title>Large-scale genome sequencing of mycorrhizal fungi provides insights into the early evolution of symbiotic traits.</title>
        <authorList>
            <person name="Miyauchi S."/>
            <person name="Kiss E."/>
            <person name="Kuo A."/>
            <person name="Drula E."/>
            <person name="Kohler A."/>
            <person name="Sanchez-Garcia M."/>
            <person name="Morin E."/>
            <person name="Andreopoulos B."/>
            <person name="Barry K.W."/>
            <person name="Bonito G."/>
            <person name="Buee M."/>
            <person name="Carver A."/>
            <person name="Chen C."/>
            <person name="Cichocki N."/>
            <person name="Clum A."/>
            <person name="Culley D."/>
            <person name="Crous P.W."/>
            <person name="Fauchery L."/>
            <person name="Girlanda M."/>
            <person name="Hayes R.D."/>
            <person name="Keri Z."/>
            <person name="LaButti K."/>
            <person name="Lipzen A."/>
            <person name="Lombard V."/>
            <person name="Magnuson J."/>
            <person name="Maillard F."/>
            <person name="Murat C."/>
            <person name="Nolan M."/>
            <person name="Ohm R.A."/>
            <person name="Pangilinan J."/>
            <person name="Pereira M.F."/>
            <person name="Perotto S."/>
            <person name="Peter M."/>
            <person name="Pfister S."/>
            <person name="Riley R."/>
            <person name="Sitrit Y."/>
            <person name="Stielow J.B."/>
            <person name="Szollosi G."/>
            <person name="Zifcakova L."/>
            <person name="Stursova M."/>
            <person name="Spatafora J.W."/>
            <person name="Tedersoo L."/>
            <person name="Vaario L.M."/>
            <person name="Yamada A."/>
            <person name="Yan M."/>
            <person name="Wang P."/>
            <person name="Xu J."/>
            <person name="Bruns T."/>
            <person name="Baldrian P."/>
            <person name="Vilgalys R."/>
            <person name="Dunand C."/>
            <person name="Henrissat B."/>
            <person name="Grigoriev I.V."/>
            <person name="Hibbett D."/>
            <person name="Nagy L.G."/>
            <person name="Martin F.M."/>
        </authorList>
    </citation>
    <scope>NUCLEOTIDE SEQUENCE</scope>
    <source>
        <strain evidence="3">UH-Tt-Lm1</strain>
    </source>
</reference>
<dbReference type="EMBL" id="WIUZ02000021">
    <property type="protein sequence ID" value="KAF9778943.1"/>
    <property type="molecule type" value="Genomic_DNA"/>
</dbReference>
<name>A0A9P6L1W2_9AGAM</name>
<dbReference type="Proteomes" id="UP000736335">
    <property type="component" value="Unassembled WGS sequence"/>
</dbReference>
<protein>
    <recommendedName>
        <fullName evidence="2">DUF6535 domain-containing protein</fullName>
    </recommendedName>
</protein>
<comment type="caution">
    <text evidence="3">The sequence shown here is derived from an EMBL/GenBank/DDBJ whole genome shotgun (WGS) entry which is preliminary data.</text>
</comment>
<keyword evidence="4" id="KW-1185">Reference proteome</keyword>
<gene>
    <name evidence="3" type="ORF">BJ322DRAFT_1147183</name>
</gene>
<keyword evidence="1" id="KW-0812">Transmembrane</keyword>
<feature type="non-terminal residue" evidence="3">
    <location>
        <position position="269"/>
    </location>
</feature>
<evidence type="ECO:0000256" key="1">
    <source>
        <dbReference type="SAM" id="Phobius"/>
    </source>
</evidence>
<accession>A0A9P6L1W2</accession>
<sequence>MKLHIFLANPESLGEVLHNAHKQGAGPGANPRARFHYIFQREVEEHDQDLEKKYNEDLNTTLIFSGLFSAVASAFIIDIQSELSPDYEQANNVLLEMLLNATTGTLPPNSAASIPRWNGPNPVVVQVQCILYATLCATLLAAFLAMLGKQWLSRYKENETRGSAADRSRLRERKLTGIGTWKLHLVLESLPLILQFALVLLGFALSRYLWEVNSSVSSVVIVFTGFGFLFYTSIVTASVFSFDCPFQTPISLLIRFAVRSATPYLRKLR</sequence>